<dbReference type="RefSeq" id="WP_039981140.1">
    <property type="nucleotide sequence ID" value="NZ_BAOJ01000054.1"/>
</dbReference>
<dbReference type="InterPro" id="IPR034193">
    <property type="entry name" value="PCSK9_ProteinaseK-like"/>
</dbReference>
<dbReference type="InterPro" id="IPR023828">
    <property type="entry name" value="Peptidase_S8_Ser-AS"/>
</dbReference>
<dbReference type="GO" id="GO:0005615">
    <property type="term" value="C:extracellular space"/>
    <property type="evidence" value="ECO:0007669"/>
    <property type="project" value="TreeGrafter"/>
</dbReference>
<keyword evidence="9" id="KW-0732">Signal</keyword>
<feature type="signal peptide" evidence="9">
    <location>
        <begin position="1"/>
        <end position="22"/>
    </location>
</feature>
<evidence type="ECO:0000259" key="12">
    <source>
        <dbReference type="Pfam" id="PF05922"/>
    </source>
</evidence>
<evidence type="ECO:0000313" key="14">
    <source>
        <dbReference type="Proteomes" id="UP000321922"/>
    </source>
</evidence>
<dbReference type="GO" id="GO:0004252">
    <property type="term" value="F:serine-type endopeptidase activity"/>
    <property type="evidence" value="ECO:0007669"/>
    <property type="project" value="UniProtKB-UniRule"/>
</dbReference>
<dbReference type="PANTHER" id="PTHR43806:SF11">
    <property type="entry name" value="CEREVISIN-RELATED"/>
    <property type="match status" value="1"/>
</dbReference>
<dbReference type="CDD" id="cd04077">
    <property type="entry name" value="Peptidases_S8_PCSK9_ProteinaseK_like"/>
    <property type="match status" value="1"/>
</dbReference>
<dbReference type="PRINTS" id="PR00723">
    <property type="entry name" value="SUBTILISIN"/>
</dbReference>
<dbReference type="Pfam" id="PF05922">
    <property type="entry name" value="Inhibitor_I9"/>
    <property type="match status" value="1"/>
</dbReference>
<dbReference type="Proteomes" id="UP000321922">
    <property type="component" value="Unassembled WGS sequence"/>
</dbReference>
<dbReference type="SUPFAM" id="SSF52743">
    <property type="entry name" value="Subtilisin-like"/>
    <property type="match status" value="1"/>
</dbReference>
<sequence>MLKKVLGCCISSAMFMCSSAFSQQGLISDWSNDNLSSAPLILAQSGEEAIKGRYIVVLKSPKNAYNSQIEKKALIKATINDMSNSLEISPQKVFEHSISGFVADLNQSQINILRKDSRVSFIEQDRVIYIDPSITENDNQSNTTWGLDRIDQRNLPLDSVYNTEYDGTGVTAYVIDTGVNNEHEEFGSRASSGYDFVDDDDDASDCNGHGTHVAGTIGGKEYGVAKNVSIVGVRVLSCRGSGSLSGVISGIEWVAENANGPSVANMSLGGGKSVAIDSAVESAIQSGVTFMLAAGNSDADACTTSPARVQAGVTVGSTTNSDSRSSFSNWGSCVDLFAPGSDIKSAWYDGGYKTISGTSMATPHVAGVAALYLQENNSLSPQQVSDLLVSRASDSKISNVKGTANKLLYSLTDDGCEPDCGGPNPPNPPAPIPNPSEELVSGLPVNWLSSLSGEKAYYHMDLEAGKQLTVVTIGGFGNADMYLKFGEQPTLSSWDCRPLQNDNNETCTIEVTQSGRYHVMINPQSWYFGMTIQANY</sequence>
<reference evidence="13 14" key="1">
    <citation type="submission" date="2019-07" db="EMBL/GenBank/DDBJ databases">
        <title>Whole genome shotgun sequence of Vibrio sagamiensis NBRC 104589.</title>
        <authorList>
            <person name="Hosoyama A."/>
            <person name="Uohara A."/>
            <person name="Ohji S."/>
            <person name="Ichikawa N."/>
        </authorList>
    </citation>
    <scope>NUCLEOTIDE SEQUENCE [LARGE SCALE GENOMIC DNA]</scope>
    <source>
        <strain evidence="13 14">NBRC 104589</strain>
    </source>
</reference>
<dbReference type="Gene3D" id="3.30.70.80">
    <property type="entry name" value="Peptidase S8 propeptide/proteinase inhibitor I9"/>
    <property type="match status" value="1"/>
</dbReference>
<evidence type="ECO:0000256" key="6">
    <source>
        <dbReference type="PROSITE-ProRule" id="PRU01240"/>
    </source>
</evidence>
<evidence type="ECO:0000256" key="5">
    <source>
        <dbReference type="PIRSR" id="PIRSR615500-1"/>
    </source>
</evidence>
<dbReference type="PROSITE" id="PS51892">
    <property type="entry name" value="SUBTILASE"/>
    <property type="match status" value="1"/>
</dbReference>
<protein>
    <submittedName>
        <fullName evidence="13">Alkaline serine protease</fullName>
    </submittedName>
</protein>
<dbReference type="Pfam" id="PF00082">
    <property type="entry name" value="Peptidase_S8"/>
    <property type="match status" value="1"/>
</dbReference>
<dbReference type="PROSITE" id="PS00138">
    <property type="entry name" value="SUBTILASE_SER"/>
    <property type="match status" value="1"/>
</dbReference>
<name>A0A511QB68_9VIBR</name>
<evidence type="ECO:0000259" key="11">
    <source>
        <dbReference type="Pfam" id="PF04151"/>
    </source>
</evidence>
<dbReference type="Gene3D" id="3.40.50.200">
    <property type="entry name" value="Peptidase S8/S53 domain"/>
    <property type="match status" value="1"/>
</dbReference>
<dbReference type="InterPro" id="IPR007280">
    <property type="entry name" value="Peptidase_C_arc/bac"/>
</dbReference>
<dbReference type="InterPro" id="IPR010259">
    <property type="entry name" value="S8pro/Inhibitor_I9"/>
</dbReference>
<keyword evidence="4 6" id="KW-0720">Serine protease</keyword>
<organism evidence="13 14">
    <name type="scientific">Vibrio sagamiensis NBRC 104589</name>
    <dbReference type="NCBI Taxonomy" id="1219064"/>
    <lineage>
        <taxon>Bacteria</taxon>
        <taxon>Pseudomonadati</taxon>
        <taxon>Pseudomonadota</taxon>
        <taxon>Gammaproteobacteria</taxon>
        <taxon>Vibrionales</taxon>
        <taxon>Vibrionaceae</taxon>
        <taxon>Vibrio</taxon>
    </lineage>
</organism>
<evidence type="ECO:0000256" key="9">
    <source>
        <dbReference type="SAM" id="SignalP"/>
    </source>
</evidence>
<feature type="compositionally biased region" description="Pro residues" evidence="8">
    <location>
        <begin position="423"/>
        <end position="434"/>
    </location>
</feature>
<keyword evidence="2 6" id="KW-0645">Protease</keyword>
<evidence type="ECO:0000256" key="2">
    <source>
        <dbReference type="ARBA" id="ARBA00022670"/>
    </source>
</evidence>
<evidence type="ECO:0000256" key="7">
    <source>
        <dbReference type="RuleBase" id="RU003355"/>
    </source>
</evidence>
<comment type="similarity">
    <text evidence="1 6 7">Belongs to the peptidase S8 family.</text>
</comment>
<feature type="region of interest" description="Disordered" evidence="8">
    <location>
        <begin position="417"/>
        <end position="436"/>
    </location>
</feature>
<dbReference type="PROSITE" id="PS00137">
    <property type="entry name" value="SUBTILASE_HIS"/>
    <property type="match status" value="1"/>
</dbReference>
<feature type="active site" description="Charge relay system" evidence="5 6">
    <location>
        <position position="359"/>
    </location>
</feature>
<feature type="active site" description="Charge relay system" evidence="5 6">
    <location>
        <position position="176"/>
    </location>
</feature>
<dbReference type="InterPro" id="IPR015500">
    <property type="entry name" value="Peptidase_S8_subtilisin-rel"/>
</dbReference>
<dbReference type="Gene3D" id="2.60.120.380">
    <property type="match status" value="1"/>
</dbReference>
<evidence type="ECO:0000256" key="1">
    <source>
        <dbReference type="ARBA" id="ARBA00011073"/>
    </source>
</evidence>
<evidence type="ECO:0000256" key="8">
    <source>
        <dbReference type="SAM" id="MobiDB-lite"/>
    </source>
</evidence>
<dbReference type="InterPro" id="IPR023827">
    <property type="entry name" value="Peptidase_S8_Asp-AS"/>
</dbReference>
<evidence type="ECO:0000256" key="4">
    <source>
        <dbReference type="ARBA" id="ARBA00022825"/>
    </source>
</evidence>
<keyword evidence="3 6" id="KW-0378">Hydrolase</keyword>
<feature type="chain" id="PRO_5022209643" evidence="9">
    <location>
        <begin position="23"/>
        <end position="536"/>
    </location>
</feature>
<feature type="domain" description="Peptidase C-terminal archaeal/bacterial" evidence="11">
    <location>
        <begin position="456"/>
        <end position="521"/>
    </location>
</feature>
<evidence type="ECO:0000313" key="13">
    <source>
        <dbReference type="EMBL" id="GEM74544.1"/>
    </source>
</evidence>
<dbReference type="InterPro" id="IPR022398">
    <property type="entry name" value="Peptidase_S8_His-AS"/>
</dbReference>
<dbReference type="InterPro" id="IPR050131">
    <property type="entry name" value="Peptidase_S8_subtilisin-like"/>
</dbReference>
<dbReference type="EMBL" id="BJXJ01000004">
    <property type="protein sequence ID" value="GEM74544.1"/>
    <property type="molecule type" value="Genomic_DNA"/>
</dbReference>
<feature type="domain" description="Inhibitor I9" evidence="12">
    <location>
        <begin position="53"/>
        <end position="130"/>
    </location>
</feature>
<dbReference type="InterPro" id="IPR036852">
    <property type="entry name" value="Peptidase_S8/S53_dom_sf"/>
</dbReference>
<comment type="caution">
    <text evidence="13">The sequence shown here is derived from an EMBL/GenBank/DDBJ whole genome shotgun (WGS) entry which is preliminary data.</text>
</comment>
<keyword evidence="14" id="KW-1185">Reference proteome</keyword>
<dbReference type="InterPro" id="IPR037045">
    <property type="entry name" value="S8pro/Inhibitor_I9_sf"/>
</dbReference>
<feature type="active site" description="Charge relay system" evidence="5 6">
    <location>
        <position position="209"/>
    </location>
</feature>
<dbReference type="PANTHER" id="PTHR43806">
    <property type="entry name" value="PEPTIDASE S8"/>
    <property type="match status" value="1"/>
</dbReference>
<dbReference type="GO" id="GO:0006508">
    <property type="term" value="P:proteolysis"/>
    <property type="evidence" value="ECO:0007669"/>
    <property type="project" value="UniProtKB-KW"/>
</dbReference>
<dbReference type="AlphaFoldDB" id="A0A511QB68"/>
<dbReference type="FunFam" id="3.40.50.200:FF:000014">
    <property type="entry name" value="Proteinase K"/>
    <property type="match status" value="1"/>
</dbReference>
<gene>
    <name evidence="13" type="ORF">VSA01S_06560</name>
</gene>
<dbReference type="InterPro" id="IPR000209">
    <property type="entry name" value="Peptidase_S8/S53_dom"/>
</dbReference>
<evidence type="ECO:0000256" key="3">
    <source>
        <dbReference type="ARBA" id="ARBA00022801"/>
    </source>
</evidence>
<dbReference type="PROSITE" id="PS00136">
    <property type="entry name" value="SUBTILASE_ASP"/>
    <property type="match status" value="1"/>
</dbReference>
<dbReference type="Pfam" id="PF04151">
    <property type="entry name" value="PPC"/>
    <property type="match status" value="1"/>
</dbReference>
<evidence type="ECO:0000259" key="10">
    <source>
        <dbReference type="Pfam" id="PF00082"/>
    </source>
</evidence>
<dbReference type="OrthoDB" id="9790784at2"/>
<accession>A0A511QB68</accession>
<proteinExistence type="inferred from homology"/>
<feature type="domain" description="Peptidase S8/S53" evidence="10">
    <location>
        <begin position="167"/>
        <end position="396"/>
    </location>
</feature>